<dbReference type="SUPFAM" id="SSF55785">
    <property type="entry name" value="PYP-like sensor domain (PAS domain)"/>
    <property type="match status" value="1"/>
</dbReference>
<feature type="domain" description="Bacterioopsin transcriptional activator GAF and HTH associated" evidence="6">
    <location>
        <begin position="320"/>
        <end position="479"/>
    </location>
</feature>
<dbReference type="Gene3D" id="3.30.450.40">
    <property type="match status" value="1"/>
</dbReference>
<accession>L9WS45</accession>
<dbReference type="RefSeq" id="WP_007260553.1">
    <property type="nucleotide sequence ID" value="NZ_AOHZ01000077.1"/>
</dbReference>
<sequence length="551" mass="60618">MDSGNALATAALETLPITVAVIDADGKIVLTNRSWSEFGPAESTDHVGDDYVETARIDDDEHARRAVDGLESLLDGERAEFTMEYPCHSPEQKQWFLMWANRFTVDGETRVSVVHLEITERKLAEIAAEETAAELREEHEALEHVLARVDGLLRDVTGAVVDASTREEIERRVSTRLAETDPYVLAWVGRADVTNQRLAPREWASADGTDIPLEDDELVLSSDESHPGVRALVDGETVVIQDLESFADAERWWPTGAGDRFRSVAALPLSYGDVSYGVLVVFAAEANVFTGRERLVLESLSETIATAMNAIEARRMLTTDSVVEFEVAIDDPELFLAALTDALGAELAYRGQTYDETGAPVVFLNADRSIDTVPPASDIDGIADLTVLSAYDGGCLLEVVVDDGLVATLSEHGATVRRFDLESAPAADGSRPGRTVDLSITVPNGQSARSIYDSLERRYDVVELISYHETDRPTQTPTDVMGRLESSLTERQFTALQKAYYADYFEWPRNVSGEELAESMDISRSTFHQHLRAAQRKLLDELFAKTPTSEG</sequence>
<dbReference type="PATRIC" id="fig|1227499.3.peg.3371"/>
<comment type="caution">
    <text evidence="7">The sequence shown here is derived from an EMBL/GenBank/DDBJ whole genome shotgun (WGS) entry which is preliminary data.</text>
</comment>
<evidence type="ECO:0000256" key="2">
    <source>
        <dbReference type="ARBA" id="ARBA00023163"/>
    </source>
</evidence>
<name>L9WS45_9EURY</name>
<dbReference type="Pfam" id="PF15915">
    <property type="entry name" value="BAT"/>
    <property type="match status" value="1"/>
</dbReference>
<dbReference type="InterPro" id="IPR035965">
    <property type="entry name" value="PAS-like_dom_sf"/>
</dbReference>
<dbReference type="Pfam" id="PF04967">
    <property type="entry name" value="HTH_10"/>
    <property type="match status" value="1"/>
</dbReference>
<dbReference type="SUPFAM" id="SSF88659">
    <property type="entry name" value="Sigma3 and sigma4 domains of RNA polymerase sigma factors"/>
    <property type="match status" value="1"/>
</dbReference>
<dbReference type="Pfam" id="PF13185">
    <property type="entry name" value="GAF_2"/>
    <property type="match status" value="1"/>
</dbReference>
<dbReference type="Proteomes" id="UP000011602">
    <property type="component" value="Unassembled WGS sequence"/>
</dbReference>
<evidence type="ECO:0000256" key="1">
    <source>
        <dbReference type="ARBA" id="ARBA00023015"/>
    </source>
</evidence>
<dbReference type="OrthoDB" id="234125at2157"/>
<evidence type="ECO:0000313" key="8">
    <source>
        <dbReference type="Proteomes" id="UP000011602"/>
    </source>
</evidence>
<dbReference type="InterPro" id="IPR029016">
    <property type="entry name" value="GAF-like_dom_sf"/>
</dbReference>
<keyword evidence="8" id="KW-1185">Reference proteome</keyword>
<dbReference type="InterPro" id="IPR031803">
    <property type="entry name" value="BAT_GAF/HTH-assoc"/>
</dbReference>
<feature type="domain" description="HTH bat-type" evidence="3">
    <location>
        <begin position="488"/>
        <end position="539"/>
    </location>
</feature>
<dbReference type="InterPro" id="IPR007050">
    <property type="entry name" value="HTH_bacterioopsin"/>
</dbReference>
<evidence type="ECO:0000313" key="7">
    <source>
        <dbReference type="EMBL" id="ELY52257.1"/>
    </source>
</evidence>
<dbReference type="STRING" id="1227499.C493_16454"/>
<dbReference type="AlphaFoldDB" id="L9WS45"/>
<evidence type="ECO:0000259" key="6">
    <source>
        <dbReference type="Pfam" id="PF15915"/>
    </source>
</evidence>
<dbReference type="PANTHER" id="PTHR34236">
    <property type="entry name" value="DIMETHYL SULFOXIDE REDUCTASE TRANSCRIPTIONAL ACTIVATOR"/>
    <property type="match status" value="1"/>
</dbReference>
<feature type="domain" description="PAS fold-4" evidence="4">
    <location>
        <begin position="12"/>
        <end position="122"/>
    </location>
</feature>
<proteinExistence type="predicted"/>
<dbReference type="eggNOG" id="arCOG06192">
    <property type="taxonomic scope" value="Archaea"/>
</dbReference>
<dbReference type="InterPro" id="IPR013324">
    <property type="entry name" value="RNA_pol_sigma_r3/r4-like"/>
</dbReference>
<reference evidence="7 8" key="1">
    <citation type="journal article" date="2014" name="PLoS Genet.">
        <title>Phylogenetically driven sequencing of extremely halophilic archaea reveals strategies for static and dynamic osmo-response.</title>
        <authorList>
            <person name="Becker E.A."/>
            <person name="Seitzer P.M."/>
            <person name="Tritt A."/>
            <person name="Larsen D."/>
            <person name="Krusor M."/>
            <person name="Yao A.I."/>
            <person name="Wu D."/>
            <person name="Madern D."/>
            <person name="Eisen J.A."/>
            <person name="Darling A.E."/>
            <person name="Facciotti M.T."/>
        </authorList>
    </citation>
    <scope>NUCLEOTIDE SEQUENCE [LARGE SCALE GENOMIC DNA]</scope>
    <source>
        <strain evidence="7 8">JCM 12255</strain>
    </source>
</reference>
<dbReference type="InterPro" id="IPR003018">
    <property type="entry name" value="GAF"/>
</dbReference>
<evidence type="ECO:0000259" key="4">
    <source>
        <dbReference type="Pfam" id="PF08448"/>
    </source>
</evidence>
<dbReference type="SUPFAM" id="SSF55781">
    <property type="entry name" value="GAF domain-like"/>
    <property type="match status" value="1"/>
</dbReference>
<dbReference type="Pfam" id="PF08448">
    <property type="entry name" value="PAS_4"/>
    <property type="match status" value="1"/>
</dbReference>
<dbReference type="EMBL" id="AOHZ01000077">
    <property type="protein sequence ID" value="ELY52257.1"/>
    <property type="molecule type" value="Genomic_DNA"/>
</dbReference>
<dbReference type="InterPro" id="IPR013656">
    <property type="entry name" value="PAS_4"/>
</dbReference>
<feature type="domain" description="GAF" evidence="5">
    <location>
        <begin position="164"/>
        <end position="308"/>
    </location>
</feature>
<dbReference type="PANTHER" id="PTHR34236:SF1">
    <property type="entry name" value="DIMETHYL SULFOXIDE REDUCTASE TRANSCRIPTIONAL ACTIVATOR"/>
    <property type="match status" value="1"/>
</dbReference>
<organism evidence="7 8">
    <name type="scientific">Natronolimnohabitans innermongolicus JCM 12255</name>
    <dbReference type="NCBI Taxonomy" id="1227499"/>
    <lineage>
        <taxon>Archaea</taxon>
        <taxon>Methanobacteriati</taxon>
        <taxon>Methanobacteriota</taxon>
        <taxon>Stenosarchaea group</taxon>
        <taxon>Halobacteria</taxon>
        <taxon>Halobacteriales</taxon>
        <taxon>Natrialbaceae</taxon>
        <taxon>Natronolimnohabitans</taxon>
    </lineage>
</organism>
<dbReference type="Gene3D" id="3.30.450.20">
    <property type="entry name" value="PAS domain"/>
    <property type="match status" value="1"/>
</dbReference>
<evidence type="ECO:0000259" key="5">
    <source>
        <dbReference type="Pfam" id="PF13185"/>
    </source>
</evidence>
<evidence type="ECO:0000259" key="3">
    <source>
        <dbReference type="Pfam" id="PF04967"/>
    </source>
</evidence>
<dbReference type="eggNOG" id="arCOG02278">
    <property type="taxonomic scope" value="Archaea"/>
</dbReference>
<keyword evidence="1" id="KW-0805">Transcription regulation</keyword>
<keyword evidence="2" id="KW-0804">Transcription</keyword>
<gene>
    <name evidence="7" type="ORF">C493_16454</name>
</gene>
<protein>
    <submittedName>
        <fullName evidence="7">PAS/PAC sensor protein</fullName>
    </submittedName>
</protein>